<reference evidence="1 2" key="1">
    <citation type="submission" date="2016-10" db="EMBL/GenBank/DDBJ databases">
        <title>Complete Genome Sequence of Peptococcaceae strain DCMF.</title>
        <authorList>
            <person name="Edwards R.J."/>
            <person name="Holland S.I."/>
            <person name="Deshpande N.P."/>
            <person name="Wong Y.K."/>
            <person name="Ertan H."/>
            <person name="Manefield M."/>
            <person name="Russell T.L."/>
            <person name="Lee M.J."/>
        </authorList>
    </citation>
    <scope>NUCLEOTIDE SEQUENCE [LARGE SCALE GENOMIC DNA]</scope>
    <source>
        <strain evidence="1 2">DCMF</strain>
    </source>
</reference>
<dbReference type="Proteomes" id="UP000323521">
    <property type="component" value="Chromosome"/>
</dbReference>
<dbReference type="RefSeq" id="WP_148133083.1">
    <property type="nucleotide sequence ID" value="NZ_CP017634.1"/>
</dbReference>
<protein>
    <submittedName>
        <fullName evidence="1">Uncharacterized protein</fullName>
    </submittedName>
</protein>
<dbReference type="KEGG" id="fwa:DCMF_03090"/>
<dbReference type="OrthoDB" id="2107063at2"/>
<dbReference type="AlphaFoldDB" id="A0A3G1KNB4"/>
<accession>A0A3G1KNB4</accession>
<proteinExistence type="predicted"/>
<gene>
    <name evidence="1" type="ORF">DCMF_03090</name>
</gene>
<sequence length="81" mass="9193">MTTKLPDMPELLTPEVMEEIIKNAEAVKIIINSGEEEMNIHKNCNMACCCPKLLKFKFIFCNVYIINQNAKCSSEPEIGKN</sequence>
<dbReference type="EMBL" id="CP017634">
    <property type="protein sequence ID" value="ATW23916.1"/>
    <property type="molecule type" value="Genomic_DNA"/>
</dbReference>
<evidence type="ECO:0000313" key="2">
    <source>
        <dbReference type="Proteomes" id="UP000323521"/>
    </source>
</evidence>
<evidence type="ECO:0000313" key="1">
    <source>
        <dbReference type="EMBL" id="ATW23916.1"/>
    </source>
</evidence>
<organism evidence="1 2">
    <name type="scientific">Formimonas warabiya</name>
    <dbReference type="NCBI Taxonomy" id="1761012"/>
    <lineage>
        <taxon>Bacteria</taxon>
        <taxon>Bacillati</taxon>
        <taxon>Bacillota</taxon>
        <taxon>Clostridia</taxon>
        <taxon>Eubacteriales</taxon>
        <taxon>Peptococcaceae</taxon>
        <taxon>Candidatus Formimonas</taxon>
    </lineage>
</organism>
<keyword evidence="2" id="KW-1185">Reference proteome</keyword>
<name>A0A3G1KNB4_FORW1</name>